<dbReference type="PANTHER" id="PTHR18901">
    <property type="entry name" value="2-DEOXYGLUCOSE-6-PHOSPHATE PHOSPHATASE 2"/>
    <property type="match status" value="1"/>
</dbReference>
<dbReference type="EMBL" id="DVLX01000098">
    <property type="protein sequence ID" value="HIU00246.1"/>
    <property type="molecule type" value="Genomic_DNA"/>
</dbReference>
<reference evidence="1" key="2">
    <citation type="journal article" date="2021" name="PeerJ">
        <title>Extensive microbial diversity within the chicken gut microbiome revealed by metagenomics and culture.</title>
        <authorList>
            <person name="Gilroy R."/>
            <person name="Ravi A."/>
            <person name="Getino M."/>
            <person name="Pursley I."/>
            <person name="Horton D.L."/>
            <person name="Alikhan N.F."/>
            <person name="Baker D."/>
            <person name="Gharbi K."/>
            <person name="Hall N."/>
            <person name="Watson M."/>
            <person name="Adriaenssens E.M."/>
            <person name="Foster-Nyarko E."/>
            <person name="Jarju S."/>
            <person name="Secka A."/>
            <person name="Antonio M."/>
            <person name="Oren A."/>
            <person name="Chaudhuri R.R."/>
            <person name="La Ragione R."/>
            <person name="Hildebrand F."/>
            <person name="Pallen M.J."/>
        </authorList>
    </citation>
    <scope>NUCLEOTIDE SEQUENCE</scope>
    <source>
        <strain evidence="1">CHK176-22527</strain>
    </source>
</reference>
<proteinExistence type="predicted"/>
<comment type="caution">
    <text evidence="1">The sequence shown here is derived from an EMBL/GenBank/DDBJ whole genome shotgun (WGS) entry which is preliminary data.</text>
</comment>
<protein>
    <submittedName>
        <fullName evidence="1">HAD family phosphatase</fullName>
    </submittedName>
</protein>
<dbReference type="SUPFAM" id="SSF56784">
    <property type="entry name" value="HAD-like"/>
    <property type="match status" value="1"/>
</dbReference>
<dbReference type="SFLD" id="SFLDG01129">
    <property type="entry name" value="C1.5:_HAD__Beta-PGM__Phosphata"/>
    <property type="match status" value="1"/>
</dbReference>
<dbReference type="SFLD" id="SFLDS00003">
    <property type="entry name" value="Haloacid_Dehalogenase"/>
    <property type="match status" value="1"/>
</dbReference>
<evidence type="ECO:0000313" key="2">
    <source>
        <dbReference type="Proteomes" id="UP000824159"/>
    </source>
</evidence>
<dbReference type="Pfam" id="PF13419">
    <property type="entry name" value="HAD_2"/>
    <property type="match status" value="1"/>
</dbReference>
<sequence>MFEGKSIIIFDMDGTLIDSVGIWNKVDRRLIESFGKKALSDREIQHTRDDILERKRGAQNPYLEYCACLNELYDFGQNDPDCVLKKRYDIAHDFLRKEIDYKPMADVFVKELVKLGCITVIASTTKRSNMDIYRQENANIMSKAAIDECFSKVYTREDVGSIKPDPEVYLKVMEDFEAGPEKCLVFEDSLVGIKAAKSAGIDTVAVHDMYSDDERKEINRNADHIIGGYEEAVEILKKERG</sequence>
<dbReference type="Gene3D" id="1.10.150.240">
    <property type="entry name" value="Putative phosphatase, domain 2"/>
    <property type="match status" value="1"/>
</dbReference>
<dbReference type="InterPro" id="IPR036412">
    <property type="entry name" value="HAD-like_sf"/>
</dbReference>
<evidence type="ECO:0000313" key="1">
    <source>
        <dbReference type="EMBL" id="HIU00246.1"/>
    </source>
</evidence>
<organism evidence="1 2">
    <name type="scientific">Candidatus Allocopromorpha excrementavium</name>
    <dbReference type="NCBI Taxonomy" id="2840741"/>
    <lineage>
        <taxon>Bacteria</taxon>
        <taxon>Bacillati</taxon>
        <taxon>Bacillota</taxon>
        <taxon>Clostridia</taxon>
        <taxon>Eubacteriales</taxon>
        <taxon>Eubacteriaceae</taxon>
        <taxon>Eubacteriaceae incertae sedis</taxon>
        <taxon>Candidatus Allocopromorpha</taxon>
    </lineage>
</organism>
<reference evidence="1" key="1">
    <citation type="submission" date="2020-10" db="EMBL/GenBank/DDBJ databases">
        <authorList>
            <person name="Gilroy R."/>
        </authorList>
    </citation>
    <scope>NUCLEOTIDE SEQUENCE</scope>
    <source>
        <strain evidence="1">CHK176-22527</strain>
    </source>
</reference>
<dbReference type="Gene3D" id="3.40.50.1000">
    <property type="entry name" value="HAD superfamily/HAD-like"/>
    <property type="match status" value="1"/>
</dbReference>
<accession>A0A9D1HF97</accession>
<dbReference type="InterPro" id="IPR041492">
    <property type="entry name" value="HAD_2"/>
</dbReference>
<name>A0A9D1HF97_9FIRM</name>
<dbReference type="InterPro" id="IPR023198">
    <property type="entry name" value="PGP-like_dom2"/>
</dbReference>
<gene>
    <name evidence="1" type="ORF">IAD12_08355</name>
</gene>
<dbReference type="AlphaFoldDB" id="A0A9D1HF97"/>
<dbReference type="PRINTS" id="PR00413">
    <property type="entry name" value="HADHALOGNASE"/>
</dbReference>
<dbReference type="Proteomes" id="UP000824159">
    <property type="component" value="Unassembled WGS sequence"/>
</dbReference>
<dbReference type="GO" id="GO:0016791">
    <property type="term" value="F:phosphatase activity"/>
    <property type="evidence" value="ECO:0007669"/>
    <property type="project" value="TreeGrafter"/>
</dbReference>
<dbReference type="InterPro" id="IPR023214">
    <property type="entry name" value="HAD_sf"/>
</dbReference>
<dbReference type="NCBIfam" id="TIGR01509">
    <property type="entry name" value="HAD-SF-IA-v3"/>
    <property type="match status" value="1"/>
</dbReference>
<dbReference type="PANTHER" id="PTHR18901:SF38">
    <property type="entry name" value="PSEUDOURIDINE-5'-PHOSPHATASE"/>
    <property type="match status" value="1"/>
</dbReference>
<dbReference type="InterPro" id="IPR006439">
    <property type="entry name" value="HAD-SF_hydro_IA"/>
</dbReference>
<dbReference type="CDD" id="cd07505">
    <property type="entry name" value="HAD_BPGM-like"/>
    <property type="match status" value="1"/>
</dbReference>